<feature type="compositionally biased region" description="Low complexity" evidence="1">
    <location>
        <begin position="246"/>
        <end position="259"/>
    </location>
</feature>
<evidence type="ECO:0000256" key="1">
    <source>
        <dbReference type="SAM" id="MobiDB-lite"/>
    </source>
</evidence>
<dbReference type="AlphaFoldDB" id="A0A9W6BR41"/>
<keyword evidence="3" id="KW-1185">Reference proteome</keyword>
<evidence type="ECO:0000313" key="3">
    <source>
        <dbReference type="Proteomes" id="UP001165080"/>
    </source>
</evidence>
<accession>A0A9W6BR41</accession>
<name>A0A9W6BR41_9CHLO</name>
<feature type="region of interest" description="Disordered" evidence="1">
    <location>
        <begin position="314"/>
        <end position="342"/>
    </location>
</feature>
<feature type="compositionally biased region" description="Low complexity" evidence="1">
    <location>
        <begin position="604"/>
        <end position="620"/>
    </location>
</feature>
<feature type="region of interest" description="Disordered" evidence="1">
    <location>
        <begin position="152"/>
        <end position="298"/>
    </location>
</feature>
<feature type="compositionally biased region" description="Basic and acidic residues" evidence="1">
    <location>
        <begin position="261"/>
        <end position="270"/>
    </location>
</feature>
<feature type="compositionally biased region" description="Polar residues" evidence="1">
    <location>
        <begin position="654"/>
        <end position="663"/>
    </location>
</feature>
<sequence>MGACASRPLHCKREPLPGEDAGVGLNIPISRRQMVTSSVDNDKRSTADLIISAFIAQAEAEPEPTKGITARLASRRGPEDRHASSQATHLGIGPAPAAESRAELASGGPPTASINRAKETHPCSAPIPVCPPEDSFELSRVETVKRLVIMQKSFKSGSSVPSPAWAFSEGPDPRDAGDTSARRAGGPDDELSSDQPGARSSGRMGSGSGSDEDVGGEPVKSGSEEAGEDVLQMDGELGDGLDFQAAEKAPAAAAGAAATKTRREAEKEMGLEDAAAPGGGYEGSCKGEACSTPRRDEEPGAFRTIFISRMQGNAKAAGGDGGGAAAGAAGDAAGAPPATTTDIRSETDELTSLPLPNLVCPRAGASNAARLQSRAGHRYSASSYLQQAAMEPLVSLSDGLAASRNSDLGYYLEEARLAPAASSPLRGAQPVRHNLMHSDMVRQRAAQAAKEAEGAARPAPVVLDYVPSIRSQASRGSLLAQPSQKRLLCGGGGGISLMGDDDNGSAAAARRLEYVPKKSISCRSSHANQYSGSTLLGASSSSRPLSPTNSRPSASQPGHQISDCLPGSPRTAGADSGERCFHVTRAGTAIATASAAAAGGGSNSGSLLPSSASGGLPMGAARRRGAVERRDSSSCSQVHFGPTAVLQAPATPSLPAQRSTPSHEMSRRAQRGIVPVPALDTRPGAWTTTTTTSSPSSRLHMQLSGGDAAAAGRRAVLHEVLGSAAWTGAGTAPSSPLAAAALSASGIAGRGASCSGAVRIDGGEAATAAAGSYGPGSASRAAGRAARLLESLQRLNVTVPEVKLVQ</sequence>
<feature type="region of interest" description="Disordered" evidence="1">
    <location>
        <begin position="1"/>
        <end position="24"/>
    </location>
</feature>
<dbReference type="EMBL" id="BRXU01000015">
    <property type="protein sequence ID" value="GLC56197.1"/>
    <property type="molecule type" value="Genomic_DNA"/>
</dbReference>
<feature type="region of interest" description="Disordered" evidence="1">
    <location>
        <begin position="72"/>
        <end position="134"/>
    </location>
</feature>
<feature type="compositionally biased region" description="Low complexity" evidence="1">
    <location>
        <begin position="533"/>
        <end position="553"/>
    </location>
</feature>
<feature type="region of interest" description="Disordered" evidence="1">
    <location>
        <begin position="596"/>
        <end position="701"/>
    </location>
</feature>
<gene>
    <name evidence="2" type="primary">PLEST001800</name>
    <name evidence="2" type="ORF">PLESTB_001078800</name>
</gene>
<evidence type="ECO:0000313" key="2">
    <source>
        <dbReference type="EMBL" id="GLC56197.1"/>
    </source>
</evidence>
<protein>
    <submittedName>
        <fullName evidence="2">Uncharacterized protein</fullName>
    </submittedName>
</protein>
<feature type="compositionally biased region" description="Low complexity" evidence="1">
    <location>
        <begin position="326"/>
        <end position="338"/>
    </location>
</feature>
<reference evidence="2 3" key="1">
    <citation type="journal article" date="2023" name="Commun. Biol.">
        <title>Reorganization of the ancestral sex-determining regions during the evolution of trioecy in Pleodorina starrii.</title>
        <authorList>
            <person name="Takahashi K."/>
            <person name="Suzuki S."/>
            <person name="Kawai-Toyooka H."/>
            <person name="Yamamoto K."/>
            <person name="Hamaji T."/>
            <person name="Ootsuki R."/>
            <person name="Yamaguchi H."/>
            <person name="Kawachi M."/>
            <person name="Higashiyama T."/>
            <person name="Nozaki H."/>
        </authorList>
    </citation>
    <scope>NUCLEOTIDE SEQUENCE [LARGE SCALE GENOMIC DNA]</scope>
    <source>
        <strain evidence="2 3">NIES-4479</strain>
    </source>
</reference>
<feature type="compositionally biased region" description="Low complexity" evidence="1">
    <location>
        <begin position="687"/>
        <end position="697"/>
    </location>
</feature>
<feature type="region of interest" description="Disordered" evidence="1">
    <location>
        <begin position="533"/>
        <end position="576"/>
    </location>
</feature>
<dbReference type="Proteomes" id="UP001165080">
    <property type="component" value="Unassembled WGS sequence"/>
</dbReference>
<feature type="compositionally biased region" description="Basic and acidic residues" evidence="1">
    <location>
        <begin position="171"/>
        <end position="181"/>
    </location>
</feature>
<proteinExistence type="predicted"/>
<comment type="caution">
    <text evidence="2">The sequence shown here is derived from an EMBL/GenBank/DDBJ whole genome shotgun (WGS) entry which is preliminary data.</text>
</comment>
<organism evidence="2 3">
    <name type="scientific">Pleodorina starrii</name>
    <dbReference type="NCBI Taxonomy" id="330485"/>
    <lineage>
        <taxon>Eukaryota</taxon>
        <taxon>Viridiplantae</taxon>
        <taxon>Chlorophyta</taxon>
        <taxon>core chlorophytes</taxon>
        <taxon>Chlorophyceae</taxon>
        <taxon>CS clade</taxon>
        <taxon>Chlamydomonadales</taxon>
        <taxon>Volvocaceae</taxon>
        <taxon>Pleodorina</taxon>
    </lineage>
</organism>